<reference evidence="3" key="3">
    <citation type="submission" date="2016-08" db="EMBL/GenBank/DDBJ databases">
        <authorList>
            <person name="Seilhamer J.J."/>
        </authorList>
    </citation>
    <scope>NUCLEOTIDE SEQUENCE</scope>
    <source>
        <strain evidence="3">AC53</strain>
        <strain evidence="9">AC53T4.1</strain>
        <strain evidence="10">AC53T4.2</strain>
    </source>
</reference>
<evidence type="ECO:0000313" key="7">
    <source>
        <dbReference type="EMBL" id="AMN15785.1"/>
    </source>
</evidence>
<dbReference type="SMART" id="SM00246">
    <property type="entry name" value="WH2"/>
    <property type="match status" value="1"/>
</dbReference>
<evidence type="ECO:0000313" key="10">
    <source>
        <dbReference type="EMBL" id="AMN16199.1"/>
    </source>
</evidence>
<gene>
    <name evidence="3" type="ORF">HaSNPV-AC53_002</name>
</gene>
<feature type="compositionally biased region" description="Pro residues" evidence="1">
    <location>
        <begin position="156"/>
        <end position="168"/>
    </location>
</feature>
<dbReference type="Gene3D" id="6.10.280.150">
    <property type="match status" value="1"/>
</dbReference>
<feature type="region of interest" description="Disordered" evidence="1">
    <location>
        <begin position="124"/>
        <end position="171"/>
    </location>
</feature>
<accession>A0A075TSU4</accession>
<evidence type="ECO:0000313" key="3">
    <source>
        <dbReference type="EMBL" id="AIG63044.1"/>
    </source>
</evidence>
<dbReference type="GO" id="GO:0003779">
    <property type="term" value="F:actin binding"/>
    <property type="evidence" value="ECO:0007669"/>
    <property type="project" value="InterPro"/>
</dbReference>
<organism evidence="3">
    <name type="scientific">Helicoverpa SNPV AC53</name>
    <dbReference type="NCBI Taxonomy" id="1569367"/>
    <lineage>
        <taxon>Viruses</taxon>
        <taxon>Viruses incertae sedis</taxon>
        <taxon>Naldaviricetes</taxon>
        <taxon>Lefavirales</taxon>
        <taxon>Baculoviridae</taxon>
        <taxon>Alphabaculovirus</taxon>
        <taxon>Alphabaculovirus helarmigerae</taxon>
    </lineage>
</organism>
<sequence>MVQLQSVQQYLAEKNYTNINNVDFLLRMISAPHSLKRTVSAVAQSNSDRIQLNVYDCIQLLKLAQEIYNNDVLIDIGDRSIIIPTLSQTMSVPTVPKTTIPKPTTVSTSDIMQKTISPTIIIDSESSSPQTHMPPPIPPPIPPPPPPPQTNLSSTIPPPPPPPPPPSLPLIEDIVIPSSKDRDYTTSTRQVLKDPRTELMEQIQKGIKLKKVSKPADGGSIVNTVTAAASPTAKILQRRIAVQPSPVVSSESENGWTDDEQQQRASSELKQYVRSLYNITLDSSWIKNYPLSTEAQDTLISIKNQLNQRLSNAQTQQVSAKLQIFIEDNLIQETYDNPLDKSDDVELQLSDKNLQQFIMAVEDLTFKKQYDKALANVVSALGTKPTNQKLQELRSNLDKIMSYKLTMSTESQV</sequence>
<name>A0A075TSU4_9ABAC</name>
<dbReference type="InterPro" id="IPR003124">
    <property type="entry name" value="WH2_dom"/>
</dbReference>
<dbReference type="EMBL" id="KU738899">
    <property type="protein sequence ID" value="AMN15647.1"/>
    <property type="molecule type" value="Genomic_DNA"/>
</dbReference>
<feature type="region of interest" description="Disordered" evidence="1">
    <location>
        <begin position="244"/>
        <end position="263"/>
    </location>
</feature>
<evidence type="ECO:0000256" key="1">
    <source>
        <dbReference type="SAM" id="MobiDB-lite"/>
    </source>
</evidence>
<dbReference type="EMBL" id="KU738904">
    <property type="protein sequence ID" value="AMN16337.1"/>
    <property type="molecule type" value="Genomic_DNA"/>
</dbReference>
<dbReference type="EMBL" id="KU738900">
    <property type="protein sequence ID" value="AMN15785.1"/>
    <property type="molecule type" value="Genomic_DNA"/>
</dbReference>
<evidence type="ECO:0000313" key="8">
    <source>
        <dbReference type="EMBL" id="AMN15923.1"/>
    </source>
</evidence>
<feature type="domain" description="WH2" evidence="2">
    <location>
        <begin position="195"/>
        <end position="212"/>
    </location>
</feature>
<protein>
    <submittedName>
        <fullName evidence="3">ORF2</fullName>
    </submittedName>
</protein>
<dbReference type="EMBL" id="KU738898">
    <property type="protein sequence ID" value="AMN15509.1"/>
    <property type="molecule type" value="Genomic_DNA"/>
</dbReference>
<dbReference type="CDD" id="cd22057">
    <property type="entry name" value="WH2_WAVE"/>
    <property type="match status" value="1"/>
</dbReference>
<feature type="compositionally biased region" description="Pro residues" evidence="1">
    <location>
        <begin position="132"/>
        <end position="149"/>
    </location>
</feature>
<reference evidence="4" key="2">
    <citation type="journal article" date="2016" name="Genome Announc.">
        <title>Complete Genome Sequences of Seven Helicoverpa armigera SNPV-AC53-Derived Strains.</title>
        <authorList>
            <person name="Noune C."/>
            <person name="Hauxwell C."/>
        </authorList>
    </citation>
    <scope>NUCLEOTIDE SEQUENCE</scope>
    <source>
        <strain evidence="4">AC53C3</strain>
        <strain evidence="5">AC53C5</strain>
        <strain evidence="6">AC53C6</strain>
        <strain evidence="7">AC53C9</strain>
        <strain evidence="8">AC53T2</strain>
        <strain evidence="11">AC53T5</strain>
    </source>
</reference>
<dbReference type="EMBL" id="KJ909666">
    <property type="protein sequence ID" value="AIG63044.1"/>
    <property type="molecule type" value="Genomic_DNA"/>
</dbReference>
<reference evidence="3" key="1">
    <citation type="journal article" date="2015" name="Genome Announc.">
        <title>Complete Genome Sequences of Helicoverpa armigera Single Nucleopolyhedrovirus Strains AC53 and H25EA1 from Australia.</title>
        <authorList>
            <person name="Noune C."/>
            <person name="Hauxwell C."/>
        </authorList>
    </citation>
    <scope>NUCLEOTIDE SEQUENCE</scope>
    <source>
        <strain evidence="3">AC53</strain>
    </source>
</reference>
<dbReference type="EMBL" id="KU738897">
    <property type="protein sequence ID" value="AMN15371.1"/>
    <property type="molecule type" value="Genomic_DNA"/>
</dbReference>
<evidence type="ECO:0000259" key="2">
    <source>
        <dbReference type="PROSITE" id="PS51082"/>
    </source>
</evidence>
<feature type="compositionally biased region" description="Low complexity" evidence="1">
    <location>
        <begin position="244"/>
        <end position="253"/>
    </location>
</feature>
<dbReference type="PROSITE" id="PS51082">
    <property type="entry name" value="WH2"/>
    <property type="match status" value="1"/>
</dbReference>
<evidence type="ECO:0000313" key="4">
    <source>
        <dbReference type="EMBL" id="AMN15371.1"/>
    </source>
</evidence>
<proteinExistence type="predicted"/>
<evidence type="ECO:0000313" key="11">
    <source>
        <dbReference type="EMBL" id="AMN16337.1"/>
    </source>
</evidence>
<dbReference type="EMBL" id="KU738901">
    <property type="protein sequence ID" value="AMN15923.1"/>
    <property type="molecule type" value="Genomic_DNA"/>
</dbReference>
<dbReference type="EMBL" id="KU738903">
    <property type="protein sequence ID" value="AMN16199.1"/>
    <property type="molecule type" value="Genomic_DNA"/>
</dbReference>
<evidence type="ECO:0000313" key="5">
    <source>
        <dbReference type="EMBL" id="AMN15509.1"/>
    </source>
</evidence>
<evidence type="ECO:0000313" key="9">
    <source>
        <dbReference type="EMBL" id="AMN16061.1"/>
    </source>
</evidence>
<evidence type="ECO:0000313" key="6">
    <source>
        <dbReference type="EMBL" id="AMN15647.1"/>
    </source>
</evidence>
<dbReference type="EMBL" id="KU738902">
    <property type="protein sequence ID" value="AMN16061.1"/>
    <property type="molecule type" value="Genomic_DNA"/>
</dbReference>